<proteinExistence type="predicted"/>
<reference evidence="2 3" key="1">
    <citation type="submission" date="2022-08" db="EMBL/GenBank/DDBJ databases">
        <title>Paenibacillus endoradicis sp. nov., Paenibacillus radicibacter sp. nov and Paenibacillus pararadicis sp. nov., three cold-adapted plant growth-promoting bacteria isolated from root of Larix gmelinii in Great Khingan.</title>
        <authorList>
            <person name="Xue H."/>
        </authorList>
    </citation>
    <scope>NUCLEOTIDE SEQUENCE [LARGE SCALE GENOMIC DNA]</scope>
    <source>
        <strain evidence="2 3">N5-1-1-5</strain>
    </source>
</reference>
<accession>A0ABT1YL66</accession>
<dbReference type="EMBL" id="JANQBD010000017">
    <property type="protein sequence ID" value="MCR8633923.1"/>
    <property type="molecule type" value="Genomic_DNA"/>
</dbReference>
<dbReference type="Proteomes" id="UP001300012">
    <property type="component" value="Unassembled WGS sequence"/>
</dbReference>
<keyword evidence="1" id="KW-0812">Transmembrane</keyword>
<protein>
    <submittedName>
        <fullName evidence="2">Uncharacterized protein</fullName>
    </submittedName>
</protein>
<evidence type="ECO:0000313" key="2">
    <source>
        <dbReference type="EMBL" id="MCR8633923.1"/>
    </source>
</evidence>
<keyword evidence="1" id="KW-0472">Membrane</keyword>
<comment type="caution">
    <text evidence="2">The sequence shown here is derived from an EMBL/GenBank/DDBJ whole genome shotgun (WGS) entry which is preliminary data.</text>
</comment>
<gene>
    <name evidence="2" type="ORF">NV381_22300</name>
</gene>
<keyword evidence="3" id="KW-1185">Reference proteome</keyword>
<name>A0ABT1YL66_9BACL</name>
<keyword evidence="1" id="KW-1133">Transmembrane helix</keyword>
<feature type="transmembrane region" description="Helical" evidence="1">
    <location>
        <begin position="12"/>
        <end position="30"/>
    </location>
</feature>
<organism evidence="2 3">
    <name type="scientific">Paenibacillus radicis</name>
    <name type="common">ex Xue et al. 2023</name>
    <dbReference type="NCBI Taxonomy" id="2972489"/>
    <lineage>
        <taxon>Bacteria</taxon>
        <taxon>Bacillati</taxon>
        <taxon>Bacillota</taxon>
        <taxon>Bacilli</taxon>
        <taxon>Bacillales</taxon>
        <taxon>Paenibacillaceae</taxon>
        <taxon>Paenibacillus</taxon>
    </lineage>
</organism>
<evidence type="ECO:0000313" key="3">
    <source>
        <dbReference type="Proteomes" id="UP001300012"/>
    </source>
</evidence>
<evidence type="ECO:0000256" key="1">
    <source>
        <dbReference type="SAM" id="Phobius"/>
    </source>
</evidence>
<sequence>MSTIQRVYGKGRYDGIFIGAAIVVALFLIFKSTNKPTQKTY</sequence>
<dbReference type="RefSeq" id="WP_258215494.1">
    <property type="nucleotide sequence ID" value="NZ_JANQBD010000017.1"/>
</dbReference>